<feature type="domain" description="DUF7892" evidence="3">
    <location>
        <begin position="858"/>
        <end position="1013"/>
    </location>
</feature>
<feature type="coiled-coil region" evidence="1">
    <location>
        <begin position="581"/>
        <end position="608"/>
    </location>
</feature>
<comment type="caution">
    <text evidence="4">The sequence shown here is derived from an EMBL/GenBank/DDBJ whole genome shotgun (WGS) entry which is preliminary data.</text>
</comment>
<dbReference type="InParanoid" id="A0A1V8T4R1"/>
<dbReference type="Proteomes" id="UP000192596">
    <property type="component" value="Unassembled WGS sequence"/>
</dbReference>
<dbReference type="InterPro" id="IPR057214">
    <property type="entry name" value="DUF7892"/>
</dbReference>
<feature type="compositionally biased region" description="Low complexity" evidence="2">
    <location>
        <begin position="84"/>
        <end position="96"/>
    </location>
</feature>
<feature type="compositionally biased region" description="Acidic residues" evidence="2">
    <location>
        <begin position="122"/>
        <end position="132"/>
    </location>
</feature>
<proteinExistence type="predicted"/>
<dbReference type="Pfam" id="PF25422">
    <property type="entry name" value="DUF7892"/>
    <property type="match status" value="1"/>
</dbReference>
<feature type="compositionally biased region" description="Basic and acidic residues" evidence="2">
    <location>
        <begin position="1073"/>
        <end position="1092"/>
    </location>
</feature>
<feature type="region of interest" description="Disordered" evidence="2">
    <location>
        <begin position="683"/>
        <end position="705"/>
    </location>
</feature>
<evidence type="ECO:0000313" key="4">
    <source>
        <dbReference type="EMBL" id="OQO06284.1"/>
    </source>
</evidence>
<reference evidence="5" key="1">
    <citation type="submission" date="2017-03" db="EMBL/GenBank/DDBJ databases">
        <title>Genomes of endolithic fungi from Antarctica.</title>
        <authorList>
            <person name="Coleine C."/>
            <person name="Masonjones S."/>
            <person name="Stajich J.E."/>
        </authorList>
    </citation>
    <scope>NUCLEOTIDE SEQUENCE [LARGE SCALE GENOMIC DNA]</scope>
    <source>
        <strain evidence="5">CCFEE 5527</strain>
    </source>
</reference>
<keyword evidence="1" id="KW-0175">Coiled coil</keyword>
<feature type="region of interest" description="Disordered" evidence="2">
    <location>
        <begin position="501"/>
        <end position="527"/>
    </location>
</feature>
<protein>
    <recommendedName>
        <fullName evidence="3">DUF7892 domain-containing protein</fullName>
    </recommendedName>
</protein>
<keyword evidence="5" id="KW-1185">Reference proteome</keyword>
<evidence type="ECO:0000256" key="1">
    <source>
        <dbReference type="SAM" id="Coils"/>
    </source>
</evidence>
<organism evidence="4 5">
    <name type="scientific">Cryoendolithus antarcticus</name>
    <dbReference type="NCBI Taxonomy" id="1507870"/>
    <lineage>
        <taxon>Eukaryota</taxon>
        <taxon>Fungi</taxon>
        <taxon>Dikarya</taxon>
        <taxon>Ascomycota</taxon>
        <taxon>Pezizomycotina</taxon>
        <taxon>Dothideomycetes</taxon>
        <taxon>Dothideomycetidae</taxon>
        <taxon>Cladosporiales</taxon>
        <taxon>Cladosporiaceae</taxon>
        <taxon>Cryoendolithus</taxon>
    </lineage>
</organism>
<dbReference type="OrthoDB" id="2322499at2759"/>
<accession>A0A1V8T4R1</accession>
<evidence type="ECO:0000259" key="3">
    <source>
        <dbReference type="Pfam" id="PF25422"/>
    </source>
</evidence>
<feature type="region of interest" description="Disordered" evidence="2">
    <location>
        <begin position="1329"/>
        <end position="1454"/>
    </location>
</feature>
<feature type="region of interest" description="Disordered" evidence="2">
    <location>
        <begin position="1267"/>
        <end position="1286"/>
    </location>
</feature>
<name>A0A1V8T4R1_9PEZI</name>
<feature type="region of interest" description="Disordered" evidence="2">
    <location>
        <begin position="1049"/>
        <end position="1092"/>
    </location>
</feature>
<feature type="compositionally biased region" description="Polar residues" evidence="2">
    <location>
        <begin position="48"/>
        <end position="71"/>
    </location>
</feature>
<gene>
    <name evidence="4" type="ORF">B0A48_08872</name>
</gene>
<feature type="compositionally biased region" description="Low complexity" evidence="2">
    <location>
        <begin position="1443"/>
        <end position="1454"/>
    </location>
</feature>
<dbReference type="STRING" id="1507870.A0A1V8T4R1"/>
<evidence type="ECO:0000313" key="5">
    <source>
        <dbReference type="Proteomes" id="UP000192596"/>
    </source>
</evidence>
<dbReference type="EMBL" id="NAJO01000017">
    <property type="protein sequence ID" value="OQO06284.1"/>
    <property type="molecule type" value="Genomic_DNA"/>
</dbReference>
<feature type="region of interest" description="Disordered" evidence="2">
    <location>
        <begin position="1"/>
        <end position="198"/>
    </location>
</feature>
<feature type="compositionally biased region" description="Low complexity" evidence="2">
    <location>
        <begin position="506"/>
        <end position="527"/>
    </location>
</feature>
<evidence type="ECO:0000256" key="2">
    <source>
        <dbReference type="SAM" id="MobiDB-lite"/>
    </source>
</evidence>
<feature type="compositionally biased region" description="Low complexity" evidence="2">
    <location>
        <begin position="1354"/>
        <end position="1391"/>
    </location>
</feature>
<feature type="region of interest" description="Disordered" evidence="2">
    <location>
        <begin position="1168"/>
        <end position="1205"/>
    </location>
</feature>
<sequence>MAGVNGRRHSDASSTASSADFYGNEDAGVRAASRVNSAGLDPGADGNTAGQDSALGSSTAGMETATNTETSGDAAITDMSSPDTQTATQTAAQTATHSTSSDSNIAITSNGHHTNGHVIVQVDEDSGSEMDVSDTSSEASLAEPSTPEQPVHAGSKRKLDLAGPVEEDAAPAVEEPQKKRRLSDVPAGKARPRADGSTAANHWTDEMWQHIFIRSPPAMLARCTQVSKRFNTLLTRTTAPPAFRGSGSRLRLLDSEYIWMHSRKNAYPNLPRPLQGFKELDMLRLIGCRDCQACGKVGVKVTATSAFNTGPGDYGVRVIWSFKLRLCGSCFQSEALTDIELMQRTSTASSLRLGLPHAFRTPDRHYVYDLIRQAQGGIPGHLRIVKTFLKKDLATITDELSEVKSFGEGTADEWRKGLAQRGKDAMADASRWERWEQNLPPGIQLGHWIREYDLASFPRHLDNLLRDVSEAKARRESAQTNGAAHHLQPDFQATHVQGHAPALGTPQQFQPAQPAQPTHRVIRNPADAKAARDARRADIERRCLALDPPLQPAALDRIKAFHNTMQLTAIMTDQQWENMLKPKLLEEREAAELEVHEANQRLAALQAAMPTVYQADESRQPTKENYDHAYELSQQPLRNKLSEYAIDYINGVWLGGRTLNYQTCPRFAVEVIQEVTKRYHEDREAASKKVSPAPEGSKTSTPSPEPFLSLDNMKWVYENRIKPYTEQYRREPFQCAGCAKENLPFKWFGFEGLIQHYGAKHTDAFSQGNIVVHWQSAEWPEELPFNSTFPDGMDRRPHHRLQPYQRANGMGRFAVTNTALPPMDGPMLNDNPLFRNGQNGHGYNGAPAMPETPEIPKETMVQQISTDAREVWDKLDGVPAMMDNVRMQVMIHHVNTRFAEHFKRAPELDRITDALATNALMRPIKTTNVLACKPCVADQTDGSADYKSYFQRVRNLKLYNASSLITHFKIVHQPHGRINWEHDMIEMPEVQLISELIRAPGMDDEKLALVAAAFPSAFPSPLPVIGTVTDMPSGPDMDNGLANRLMKKFAPKKTEPPQSKKSKKKGKLANGNGREDSEPLPQPKEDEYDPRKPMFAPTAVEVKAKAAKPDLSKYDTDLARKESKAVYGGSGLAGSYQLAPETLAALSNLTALTKSVEVANAAKAGAVNGSATNGFSAPMQVEDRERSPSVGAPEPRSATTNGHKPAVTAVPDIAAILAQLNPMGLQTAGGTATPQSATTVYGQRSSVYEPPPHSLIYTPVAAQPAWTPAEATPAPPSTYSYRASAEPAQGLGQDLQAALARNARAYASNTEQYRPASAVVPQAYAAPPAHTPYATEQQPYLPVSPPRYRRVYDEAPAQPVQYQPVYQQPAQPAYQQYAQEPQYRQPGQPQPYEHRPSYAPQPVYIDEYGRELVPVEHQLQPQQYAPQQQQYHQGYPAERGYPQQQQQQQQRWQG</sequence>
<feature type="compositionally biased region" description="Polar residues" evidence="2">
    <location>
        <begin position="97"/>
        <end position="113"/>
    </location>
</feature>
<feature type="compositionally biased region" description="Low complexity" evidence="2">
    <location>
        <begin position="1418"/>
        <end position="1436"/>
    </location>
</feature>